<dbReference type="SMART" id="SM00906">
    <property type="entry name" value="Fungal_trans"/>
    <property type="match status" value="1"/>
</dbReference>
<evidence type="ECO:0000256" key="5">
    <source>
        <dbReference type="ARBA" id="ARBA00023125"/>
    </source>
</evidence>
<evidence type="ECO:0000313" key="10">
    <source>
        <dbReference type="EMBL" id="CAJ2500049.1"/>
    </source>
</evidence>
<evidence type="ECO:0000256" key="6">
    <source>
        <dbReference type="ARBA" id="ARBA00023163"/>
    </source>
</evidence>
<dbReference type="InterPro" id="IPR001138">
    <property type="entry name" value="Zn2Cys6_DnaBD"/>
</dbReference>
<feature type="compositionally biased region" description="Polar residues" evidence="8">
    <location>
        <begin position="705"/>
        <end position="735"/>
    </location>
</feature>
<dbReference type="Gene3D" id="4.10.240.10">
    <property type="entry name" value="Zn(2)-C6 fungal-type DNA-binding domain"/>
    <property type="match status" value="1"/>
</dbReference>
<reference evidence="10" key="1">
    <citation type="submission" date="2023-10" db="EMBL/GenBank/DDBJ databases">
        <authorList>
            <person name="Hackl T."/>
        </authorList>
    </citation>
    <scope>NUCLEOTIDE SEQUENCE</scope>
</reference>
<dbReference type="InterPro" id="IPR036864">
    <property type="entry name" value="Zn2-C6_fun-type_DNA-bd_sf"/>
</dbReference>
<feature type="compositionally biased region" description="Low complexity" evidence="8">
    <location>
        <begin position="195"/>
        <end position="206"/>
    </location>
</feature>
<dbReference type="GO" id="GO:0008270">
    <property type="term" value="F:zinc ion binding"/>
    <property type="evidence" value="ECO:0007669"/>
    <property type="project" value="InterPro"/>
</dbReference>
<dbReference type="Pfam" id="PF00172">
    <property type="entry name" value="Zn_clus"/>
    <property type="match status" value="1"/>
</dbReference>
<feature type="compositionally biased region" description="Low complexity" evidence="8">
    <location>
        <begin position="691"/>
        <end position="704"/>
    </location>
</feature>
<evidence type="ECO:0000256" key="2">
    <source>
        <dbReference type="ARBA" id="ARBA00022723"/>
    </source>
</evidence>
<keyword evidence="11" id="KW-1185">Reference proteome</keyword>
<dbReference type="EMBL" id="CAUWAG010000003">
    <property type="protein sequence ID" value="CAJ2500049.1"/>
    <property type="molecule type" value="Genomic_DNA"/>
</dbReference>
<dbReference type="GO" id="GO:0003677">
    <property type="term" value="F:DNA binding"/>
    <property type="evidence" value="ECO:0007669"/>
    <property type="project" value="UniProtKB-KW"/>
</dbReference>
<dbReference type="CDD" id="cd12148">
    <property type="entry name" value="fungal_TF_MHR"/>
    <property type="match status" value="1"/>
</dbReference>
<name>A0AAI8V7W6_9PEZI</name>
<evidence type="ECO:0000256" key="1">
    <source>
        <dbReference type="ARBA" id="ARBA00004123"/>
    </source>
</evidence>
<dbReference type="PANTHER" id="PTHR31313:SF79">
    <property type="entry name" value="C6 FINGER DOMAIN-CONTAINING PROTEIN"/>
    <property type="match status" value="1"/>
</dbReference>
<feature type="compositionally biased region" description="Low complexity" evidence="8">
    <location>
        <begin position="801"/>
        <end position="817"/>
    </location>
</feature>
<dbReference type="GO" id="GO:0006351">
    <property type="term" value="P:DNA-templated transcription"/>
    <property type="evidence" value="ECO:0007669"/>
    <property type="project" value="InterPro"/>
</dbReference>
<feature type="region of interest" description="Disordered" evidence="8">
    <location>
        <begin position="185"/>
        <end position="210"/>
    </location>
</feature>
<comment type="subcellular location">
    <subcellularLocation>
        <location evidence="1">Nucleus</location>
    </subcellularLocation>
</comment>
<keyword evidence="7" id="KW-0539">Nucleus</keyword>
<dbReference type="InterPro" id="IPR051615">
    <property type="entry name" value="Transcr_Regulatory_Elem"/>
</dbReference>
<dbReference type="SMART" id="SM00066">
    <property type="entry name" value="GAL4"/>
    <property type="match status" value="1"/>
</dbReference>
<feature type="region of interest" description="Disordered" evidence="8">
    <location>
        <begin position="687"/>
        <end position="824"/>
    </location>
</feature>
<sequence>MSNNDPSVRRLLPQSSHLNSFSFAPQTYQPARETQKNYVFVDEHNRHKRLKVMRACEGCRRRKIKCDAATTNTWPCSACIRLKLHCVRPNGQYEGSPTDTQPYEPTRAEYEAGQESFRQMQMQQTQQNMMAGQAKPGMYPSPGGYSDHQGVYPPVQYGDSPTAHHHMQYSVPQVGVMDQSYAPASVFPTPPMHQSSAPHSESSPESYHQDQYGQHDLADLLGSLKVNERGTAPYLNNKLALAAGQEEEPAVEDADDFKNVLPPMLSGPGLKIRIPPELMPDDETILHYFDLYFANVHPYVPVLNKAQLFQQWQTNRESISPLLLEAIFAVAGRLADEPAQGQQWIALASKHADSFMDVPRLSTLQALLIILKAREAVPKRGYYYRSWMSIVYCVAMAKDLGLDDHYEDHKAGKPCGSTPLECLTKSRIWQTIFVCETMIAAPQGRDDLSVDLESLDFSIPRPLPGVDDSEYHTTRNFTYFARIVRTVHQMNLIYAKIKRKKDWGLDPEFVQLNPALSSWMNDAPADMSVTYPPGGTPPWLPSHFIGNLHSYYHLAVILLHRPQLTFLEPMGVDGQWKSHMMVGYSSAKALCRLQESMLQSFGLSGLQCMQRGISFTIYAVLSCIVLHLVALTSPDPDINTDARDYFTRHMRILEKTMTSWPLPEMLKQIDAVREAFSADTRKPFVLKPSFPYGSPHPSNSSSPPRTNTFKPPMLRTTSLDPNLDSQTGAHSQVSYANHPITPISAGPREHKSDAMMAHGQSSQSAPLPHGMSMGEHTSWNPSRIFDQWNTTFGTQQPQPPSTSVVPHSSSLSVASSSGAPEVPTSQDIQIATASLSSGQPSMPPPQYSAPPMQTFVTPAMWQESVASVYESGGIKRHWDYDSGNSIAETMNKRR</sequence>
<dbReference type="InterPro" id="IPR007219">
    <property type="entry name" value="XnlR_reg_dom"/>
</dbReference>
<dbReference type="SUPFAM" id="SSF57701">
    <property type="entry name" value="Zn2/Cys6 DNA-binding domain"/>
    <property type="match status" value="1"/>
</dbReference>
<evidence type="ECO:0000256" key="8">
    <source>
        <dbReference type="SAM" id="MobiDB-lite"/>
    </source>
</evidence>
<accession>A0AAI8V7W6</accession>
<feature type="compositionally biased region" description="Polar residues" evidence="8">
    <location>
        <begin position="775"/>
        <end position="794"/>
    </location>
</feature>
<dbReference type="PROSITE" id="PS50048">
    <property type="entry name" value="ZN2_CY6_FUNGAL_2"/>
    <property type="match status" value="1"/>
</dbReference>
<dbReference type="AlphaFoldDB" id="A0AAI8V7W6"/>
<dbReference type="GO" id="GO:0005634">
    <property type="term" value="C:nucleus"/>
    <property type="evidence" value="ECO:0007669"/>
    <property type="project" value="UniProtKB-SubCell"/>
</dbReference>
<evidence type="ECO:0000256" key="7">
    <source>
        <dbReference type="ARBA" id="ARBA00023242"/>
    </source>
</evidence>
<dbReference type="CDD" id="cd00067">
    <property type="entry name" value="GAL4"/>
    <property type="match status" value="1"/>
</dbReference>
<dbReference type="PANTHER" id="PTHR31313">
    <property type="entry name" value="TY1 ENHANCER ACTIVATOR"/>
    <property type="match status" value="1"/>
</dbReference>
<dbReference type="Proteomes" id="UP001295740">
    <property type="component" value="Unassembled WGS sequence"/>
</dbReference>
<keyword evidence="3" id="KW-0862">Zinc</keyword>
<proteinExistence type="predicted"/>
<evidence type="ECO:0000259" key="9">
    <source>
        <dbReference type="PROSITE" id="PS50048"/>
    </source>
</evidence>
<dbReference type="GO" id="GO:0000981">
    <property type="term" value="F:DNA-binding transcription factor activity, RNA polymerase II-specific"/>
    <property type="evidence" value="ECO:0007669"/>
    <property type="project" value="InterPro"/>
</dbReference>
<feature type="domain" description="Zn(2)-C6 fungal-type" evidence="9">
    <location>
        <begin position="55"/>
        <end position="88"/>
    </location>
</feature>
<comment type="caution">
    <text evidence="10">The sequence shown here is derived from an EMBL/GenBank/DDBJ whole genome shotgun (WGS) entry which is preliminary data.</text>
</comment>
<organism evidence="10 11">
    <name type="scientific">Anthostomella pinea</name>
    <dbReference type="NCBI Taxonomy" id="933095"/>
    <lineage>
        <taxon>Eukaryota</taxon>
        <taxon>Fungi</taxon>
        <taxon>Dikarya</taxon>
        <taxon>Ascomycota</taxon>
        <taxon>Pezizomycotina</taxon>
        <taxon>Sordariomycetes</taxon>
        <taxon>Xylariomycetidae</taxon>
        <taxon>Xylariales</taxon>
        <taxon>Xylariaceae</taxon>
        <taxon>Anthostomella</taxon>
    </lineage>
</organism>
<evidence type="ECO:0000256" key="3">
    <source>
        <dbReference type="ARBA" id="ARBA00022833"/>
    </source>
</evidence>
<keyword evidence="4" id="KW-0805">Transcription regulation</keyword>
<gene>
    <name evidence="10" type="ORF">KHLLAP_LOCUS517</name>
</gene>
<keyword evidence="2" id="KW-0479">Metal-binding</keyword>
<dbReference type="Pfam" id="PF04082">
    <property type="entry name" value="Fungal_trans"/>
    <property type="match status" value="1"/>
</dbReference>
<evidence type="ECO:0000313" key="11">
    <source>
        <dbReference type="Proteomes" id="UP001295740"/>
    </source>
</evidence>
<keyword evidence="6" id="KW-0804">Transcription</keyword>
<dbReference type="PROSITE" id="PS00463">
    <property type="entry name" value="ZN2_CY6_FUNGAL_1"/>
    <property type="match status" value="1"/>
</dbReference>
<protein>
    <submittedName>
        <fullName evidence="10">Uu.00g029020.m01.CDS01</fullName>
    </submittedName>
</protein>
<keyword evidence="5" id="KW-0238">DNA-binding</keyword>
<evidence type="ECO:0000256" key="4">
    <source>
        <dbReference type="ARBA" id="ARBA00023015"/>
    </source>
</evidence>